<accession>A0A967F3I0</accession>
<evidence type="ECO:0000256" key="3">
    <source>
        <dbReference type="ARBA" id="ARBA00023224"/>
    </source>
</evidence>
<feature type="region of interest" description="Disordered" evidence="7">
    <location>
        <begin position="403"/>
        <end position="426"/>
    </location>
</feature>
<dbReference type="CDD" id="cd06225">
    <property type="entry name" value="HAMP"/>
    <property type="match status" value="1"/>
</dbReference>
<dbReference type="PRINTS" id="PR00260">
    <property type="entry name" value="CHEMTRNSDUCR"/>
</dbReference>
<evidence type="ECO:0000259" key="10">
    <source>
        <dbReference type="PROSITE" id="PS50192"/>
    </source>
</evidence>
<dbReference type="InterPro" id="IPR003660">
    <property type="entry name" value="HAMP_dom"/>
</dbReference>
<dbReference type="SUPFAM" id="SSF158472">
    <property type="entry name" value="HAMP domain-like"/>
    <property type="match status" value="1"/>
</dbReference>
<protein>
    <submittedName>
        <fullName evidence="12">HAMP domain-containing protein</fullName>
    </submittedName>
</protein>
<evidence type="ECO:0000256" key="5">
    <source>
        <dbReference type="PROSITE-ProRule" id="PRU00284"/>
    </source>
</evidence>
<keyword evidence="3 5" id="KW-0807">Transducer</keyword>
<dbReference type="InterPro" id="IPR032255">
    <property type="entry name" value="HBM"/>
</dbReference>
<evidence type="ECO:0000256" key="4">
    <source>
        <dbReference type="ARBA" id="ARBA00029447"/>
    </source>
</evidence>
<dbReference type="SUPFAM" id="SSF58104">
    <property type="entry name" value="Methyl-accepting chemotaxis protein (MCP) signaling domain"/>
    <property type="match status" value="1"/>
</dbReference>
<dbReference type="PANTHER" id="PTHR32089">
    <property type="entry name" value="METHYL-ACCEPTING CHEMOTAXIS PROTEIN MCPB"/>
    <property type="match status" value="1"/>
</dbReference>
<dbReference type="PANTHER" id="PTHR32089:SF112">
    <property type="entry name" value="LYSOZYME-LIKE PROTEIN-RELATED"/>
    <property type="match status" value="1"/>
</dbReference>
<organism evidence="12 13">
    <name type="scientific">Pelagibius litoralis</name>
    <dbReference type="NCBI Taxonomy" id="374515"/>
    <lineage>
        <taxon>Bacteria</taxon>
        <taxon>Pseudomonadati</taxon>
        <taxon>Pseudomonadota</taxon>
        <taxon>Alphaproteobacteria</taxon>
        <taxon>Rhodospirillales</taxon>
        <taxon>Rhodovibrionaceae</taxon>
        <taxon>Pelagibius</taxon>
    </lineage>
</organism>
<dbReference type="InterPro" id="IPR000727">
    <property type="entry name" value="T_SNARE_dom"/>
</dbReference>
<feature type="transmembrane region" description="Helical" evidence="8">
    <location>
        <begin position="15"/>
        <end position="39"/>
    </location>
</feature>
<keyword evidence="8" id="KW-0812">Transmembrane</keyword>
<dbReference type="PROSITE" id="PS50192">
    <property type="entry name" value="T_SNARE"/>
    <property type="match status" value="1"/>
</dbReference>
<evidence type="ECO:0000313" key="13">
    <source>
        <dbReference type="Proteomes" id="UP000761264"/>
    </source>
</evidence>
<dbReference type="EMBL" id="JAAQPH010000039">
    <property type="protein sequence ID" value="NIA72322.1"/>
    <property type="molecule type" value="Genomic_DNA"/>
</dbReference>
<dbReference type="InterPro" id="IPR004089">
    <property type="entry name" value="MCPsignal_dom"/>
</dbReference>
<evidence type="ECO:0000256" key="2">
    <source>
        <dbReference type="ARBA" id="ARBA00022519"/>
    </source>
</evidence>
<reference evidence="12" key="1">
    <citation type="submission" date="2020-03" db="EMBL/GenBank/DDBJ databases">
        <title>Genome of Pelagibius litoralis DSM 21314T.</title>
        <authorList>
            <person name="Wang G."/>
        </authorList>
    </citation>
    <scope>NUCLEOTIDE SEQUENCE</scope>
    <source>
        <strain evidence="12">DSM 21314</strain>
    </source>
</reference>
<keyword evidence="8" id="KW-1133">Transmembrane helix</keyword>
<feature type="compositionally biased region" description="Low complexity" evidence="7">
    <location>
        <begin position="412"/>
        <end position="426"/>
    </location>
</feature>
<evidence type="ECO:0000259" key="9">
    <source>
        <dbReference type="PROSITE" id="PS50111"/>
    </source>
</evidence>
<evidence type="ECO:0000256" key="8">
    <source>
        <dbReference type="SAM" id="Phobius"/>
    </source>
</evidence>
<dbReference type="GO" id="GO:0004888">
    <property type="term" value="F:transmembrane signaling receptor activity"/>
    <property type="evidence" value="ECO:0007669"/>
    <property type="project" value="InterPro"/>
</dbReference>
<feature type="transmembrane region" description="Helical" evidence="8">
    <location>
        <begin position="289"/>
        <end position="309"/>
    </location>
</feature>
<sequence>MFTPKPLLFLNQFRISFRIGVLSALSVVSAAVLGGAFLFGDFTMGQAFEGQNQHARLAQLAQQVENGALQMRRREKDFIIRRDLKYADRYEKAVAGVVESLAEMANMAVAGPVQEEIARLNSGIAEHAEQFQKVVQLNERLGFDEKSGLQGSLRAAVHAVETKLKEAQLDALTVKMLMMRRHEKDFMLRGAEKYIGRIDERRQEFDALLANAPLPTDFKEEVSGLMDEYQRGFQAWAETYLLLKKETPLLSEIFARMGEDFDRTFAVASEGLAAAGTSLQSTRSLTRSVFLTIGLLVLGSAIAFGIAIGRSVSRPLQKITQVMTALAKGDTDQEIPSAENKDEIGDIVRAVLVFKENAIERERLEAQQSEQREAQEKRARSIETMIASFDSAVGNALESVTSASSQLDDTAKTMTDTAAKTSQRSSSAAKAAEAASANVQTVAAASEELHSAIAEIGRQVTQSTDVSRQAKDEAGRTSETMRTLADAAEKIGAVVNLIQDIAEQTNLLALNATIEAARAGDAGKGFAVVAGEVKSLANQTAKATEEISQQIAAMQSSTGEAVTAIQSVNGTIEQMAEIATAISSAVEEQGAATHEISKNVQEASTGTSEVTNNISQVDAATDETTQAANQVTTLASDLSEQATKLRGEIEGFLNLVKAA</sequence>
<evidence type="ECO:0000259" key="11">
    <source>
        <dbReference type="PROSITE" id="PS50885"/>
    </source>
</evidence>
<dbReference type="Pfam" id="PF00015">
    <property type="entry name" value="MCPsignal"/>
    <property type="match status" value="1"/>
</dbReference>
<dbReference type="RefSeq" id="WP_167231498.1">
    <property type="nucleotide sequence ID" value="NZ_JAAQPH010000039.1"/>
</dbReference>
<feature type="domain" description="Methyl-accepting transducer" evidence="9">
    <location>
        <begin position="403"/>
        <end position="639"/>
    </location>
</feature>
<dbReference type="SMART" id="SM01358">
    <property type="entry name" value="HBM"/>
    <property type="match status" value="1"/>
</dbReference>
<dbReference type="Gene3D" id="1.10.287.950">
    <property type="entry name" value="Methyl-accepting chemotaxis protein"/>
    <property type="match status" value="1"/>
</dbReference>
<proteinExistence type="inferred from homology"/>
<name>A0A967F3I0_9PROT</name>
<dbReference type="SMART" id="SM00283">
    <property type="entry name" value="MA"/>
    <property type="match status" value="1"/>
</dbReference>
<evidence type="ECO:0000256" key="1">
    <source>
        <dbReference type="ARBA" id="ARBA00004429"/>
    </source>
</evidence>
<dbReference type="AlphaFoldDB" id="A0A967F3I0"/>
<dbReference type="GO" id="GO:0005886">
    <property type="term" value="C:plasma membrane"/>
    <property type="evidence" value="ECO:0007669"/>
    <property type="project" value="UniProtKB-SubCell"/>
</dbReference>
<evidence type="ECO:0000256" key="7">
    <source>
        <dbReference type="SAM" id="MobiDB-lite"/>
    </source>
</evidence>
<comment type="similarity">
    <text evidence="4">Belongs to the methyl-accepting chemotaxis (MCP) protein family.</text>
</comment>
<comment type="subcellular location">
    <subcellularLocation>
        <location evidence="1">Cell inner membrane</location>
        <topology evidence="1">Multi-pass membrane protein</topology>
    </subcellularLocation>
</comment>
<comment type="caution">
    <text evidence="12">The sequence shown here is derived from an EMBL/GenBank/DDBJ whole genome shotgun (WGS) entry which is preliminary data.</text>
</comment>
<dbReference type="GO" id="GO:0007165">
    <property type="term" value="P:signal transduction"/>
    <property type="evidence" value="ECO:0007669"/>
    <property type="project" value="UniProtKB-KW"/>
</dbReference>
<dbReference type="PROSITE" id="PS50111">
    <property type="entry name" value="CHEMOTAXIS_TRANSDUC_2"/>
    <property type="match status" value="1"/>
</dbReference>
<dbReference type="PROSITE" id="PS50885">
    <property type="entry name" value="HAMP"/>
    <property type="match status" value="1"/>
</dbReference>
<feature type="domain" description="HAMP" evidence="11">
    <location>
        <begin position="310"/>
        <end position="363"/>
    </location>
</feature>
<evidence type="ECO:0000313" key="12">
    <source>
        <dbReference type="EMBL" id="NIA72322.1"/>
    </source>
</evidence>
<dbReference type="GO" id="GO:0006935">
    <property type="term" value="P:chemotaxis"/>
    <property type="evidence" value="ECO:0007669"/>
    <property type="project" value="InterPro"/>
</dbReference>
<keyword evidence="2" id="KW-1003">Cell membrane</keyword>
<keyword evidence="13" id="KW-1185">Reference proteome</keyword>
<keyword evidence="6" id="KW-0175">Coiled coil</keyword>
<feature type="coiled-coil region" evidence="6">
    <location>
        <begin position="352"/>
        <end position="384"/>
    </location>
</feature>
<feature type="region of interest" description="Disordered" evidence="7">
    <location>
        <begin position="460"/>
        <end position="480"/>
    </location>
</feature>
<keyword evidence="8" id="KW-0472">Membrane</keyword>
<gene>
    <name evidence="12" type="ORF">HBA54_27405</name>
</gene>
<dbReference type="Gene3D" id="6.10.340.10">
    <property type="match status" value="1"/>
</dbReference>
<dbReference type="InterPro" id="IPR004090">
    <property type="entry name" value="Chemotax_Me-accpt_rcpt"/>
</dbReference>
<dbReference type="Pfam" id="PF00672">
    <property type="entry name" value="HAMP"/>
    <property type="match status" value="1"/>
</dbReference>
<dbReference type="SMART" id="SM00304">
    <property type="entry name" value="HAMP"/>
    <property type="match status" value="2"/>
</dbReference>
<dbReference type="Proteomes" id="UP000761264">
    <property type="component" value="Unassembled WGS sequence"/>
</dbReference>
<feature type="domain" description="T-SNARE coiled-coil homology" evidence="10">
    <location>
        <begin position="555"/>
        <end position="617"/>
    </location>
</feature>
<keyword evidence="2" id="KW-0997">Cell inner membrane</keyword>
<evidence type="ECO:0000256" key="6">
    <source>
        <dbReference type="SAM" id="Coils"/>
    </source>
</evidence>